<protein>
    <submittedName>
        <fullName evidence="5">Oxidoreductase</fullName>
    </submittedName>
</protein>
<comment type="similarity">
    <text evidence="1">Belongs to the nitroreductase family.</text>
</comment>
<dbReference type="Proteomes" id="UP000619788">
    <property type="component" value="Unassembled WGS sequence"/>
</dbReference>
<evidence type="ECO:0000256" key="1">
    <source>
        <dbReference type="ARBA" id="ARBA00007118"/>
    </source>
</evidence>
<keyword evidence="2" id="KW-0560">Oxidoreductase</keyword>
<accession>A0A8J3WQR6</accession>
<keyword evidence="6" id="KW-1185">Reference proteome</keyword>
<evidence type="ECO:0000259" key="4">
    <source>
        <dbReference type="Pfam" id="PF00881"/>
    </source>
</evidence>
<sequence>MTGVNAPHGPAEDGLTPDRLLTTTRSVRRRLDLGRPVPVALVEECLRIARQAPCGSGRNAGHWIVVTDPAIRAAIGELYRKAFDRYVSSPASPGPAGEAAGPGPGRAGGENPWAASRRRSLDSAGHLARHLGEVPVLVMACLDSGGPLPGGSQAGLWGTLMPSVWSYMLAARARGLGTAWTTAHLAYEREIAGLLGIPPGVHQGALIPTAYYLGDTFRPAARPPLQGVLHHDRW</sequence>
<feature type="domain" description="Nitroreductase" evidence="4">
    <location>
        <begin position="23"/>
        <end position="202"/>
    </location>
</feature>
<dbReference type="PANTHER" id="PTHR43673:SF10">
    <property type="entry name" value="NADH DEHYDROGENASE_NAD(P)H NITROREDUCTASE XCC3605-RELATED"/>
    <property type="match status" value="1"/>
</dbReference>
<dbReference type="Pfam" id="PF00881">
    <property type="entry name" value="Nitroreductase"/>
    <property type="match status" value="1"/>
</dbReference>
<dbReference type="EMBL" id="BOOJ01000079">
    <property type="protein sequence ID" value="GIH97217.1"/>
    <property type="molecule type" value="Genomic_DNA"/>
</dbReference>
<dbReference type="Gene3D" id="3.40.109.10">
    <property type="entry name" value="NADH Oxidase"/>
    <property type="match status" value="1"/>
</dbReference>
<dbReference type="CDD" id="cd02062">
    <property type="entry name" value="Nitro_FMN_reductase"/>
    <property type="match status" value="1"/>
</dbReference>
<name>A0A8J3WQR6_9ACTN</name>
<feature type="compositionally biased region" description="Low complexity" evidence="3">
    <location>
        <begin position="90"/>
        <end position="99"/>
    </location>
</feature>
<reference evidence="5 6" key="1">
    <citation type="submission" date="2021-01" db="EMBL/GenBank/DDBJ databases">
        <title>Whole genome shotgun sequence of Planobispora siamensis NBRC 107568.</title>
        <authorList>
            <person name="Komaki H."/>
            <person name="Tamura T."/>
        </authorList>
    </citation>
    <scope>NUCLEOTIDE SEQUENCE [LARGE SCALE GENOMIC DNA]</scope>
    <source>
        <strain evidence="5 6">NBRC 107568</strain>
    </source>
</reference>
<dbReference type="InterPro" id="IPR029479">
    <property type="entry name" value="Nitroreductase"/>
</dbReference>
<dbReference type="PANTHER" id="PTHR43673">
    <property type="entry name" value="NAD(P)H NITROREDUCTASE YDGI-RELATED"/>
    <property type="match status" value="1"/>
</dbReference>
<dbReference type="GO" id="GO:0016491">
    <property type="term" value="F:oxidoreductase activity"/>
    <property type="evidence" value="ECO:0007669"/>
    <property type="project" value="UniProtKB-KW"/>
</dbReference>
<evidence type="ECO:0000256" key="3">
    <source>
        <dbReference type="SAM" id="MobiDB-lite"/>
    </source>
</evidence>
<comment type="caution">
    <text evidence="5">The sequence shown here is derived from an EMBL/GenBank/DDBJ whole genome shotgun (WGS) entry which is preliminary data.</text>
</comment>
<dbReference type="AlphaFoldDB" id="A0A8J3WQR6"/>
<evidence type="ECO:0000313" key="5">
    <source>
        <dbReference type="EMBL" id="GIH97217.1"/>
    </source>
</evidence>
<gene>
    <name evidence="5" type="ORF">Psi01_78470</name>
</gene>
<proteinExistence type="inferred from homology"/>
<evidence type="ECO:0000256" key="2">
    <source>
        <dbReference type="ARBA" id="ARBA00023002"/>
    </source>
</evidence>
<dbReference type="InterPro" id="IPR000415">
    <property type="entry name" value="Nitroreductase-like"/>
</dbReference>
<dbReference type="SUPFAM" id="SSF55469">
    <property type="entry name" value="FMN-dependent nitroreductase-like"/>
    <property type="match status" value="1"/>
</dbReference>
<organism evidence="5 6">
    <name type="scientific">Planobispora siamensis</name>
    <dbReference type="NCBI Taxonomy" id="936338"/>
    <lineage>
        <taxon>Bacteria</taxon>
        <taxon>Bacillati</taxon>
        <taxon>Actinomycetota</taxon>
        <taxon>Actinomycetes</taxon>
        <taxon>Streptosporangiales</taxon>
        <taxon>Streptosporangiaceae</taxon>
        <taxon>Planobispora</taxon>
    </lineage>
</organism>
<feature type="region of interest" description="Disordered" evidence="3">
    <location>
        <begin position="1"/>
        <end position="20"/>
    </location>
</feature>
<feature type="region of interest" description="Disordered" evidence="3">
    <location>
        <begin position="90"/>
        <end position="118"/>
    </location>
</feature>
<evidence type="ECO:0000313" key="6">
    <source>
        <dbReference type="Proteomes" id="UP000619788"/>
    </source>
</evidence>
<dbReference type="RefSeq" id="WP_239128371.1">
    <property type="nucleotide sequence ID" value="NZ_BOOJ01000079.1"/>
</dbReference>